<comment type="caution">
    <text evidence="12">The sequence shown here is derived from an EMBL/GenBank/DDBJ whole genome shotgun (WGS) entry which is preliminary data.</text>
</comment>
<dbReference type="GO" id="GO:0044205">
    <property type="term" value="P:'de novo' UMP biosynthetic process"/>
    <property type="evidence" value="ECO:0007669"/>
    <property type="project" value="UniProtKB-UniRule"/>
</dbReference>
<comment type="pathway">
    <text evidence="2 7 10">Pyrimidine metabolism; UMP biosynthesis via de novo pathway; UMP from orotate: step 2/2.</text>
</comment>
<keyword evidence="5 7" id="KW-0456">Lyase</keyword>
<keyword evidence="3 7" id="KW-0210">Decarboxylase</keyword>
<feature type="active site" description="For OMPdecase activity" evidence="8">
    <location>
        <position position="62"/>
    </location>
</feature>
<organism evidence="12 13">
    <name type="scientific">Aureimonas ureilytica</name>
    <dbReference type="NCBI Taxonomy" id="401562"/>
    <lineage>
        <taxon>Bacteria</taxon>
        <taxon>Pseudomonadati</taxon>
        <taxon>Pseudomonadota</taxon>
        <taxon>Alphaproteobacteria</taxon>
        <taxon>Hyphomicrobiales</taxon>
        <taxon>Aurantimonadaceae</taxon>
        <taxon>Aureimonas</taxon>
    </lineage>
</organism>
<evidence type="ECO:0000256" key="8">
    <source>
        <dbReference type="PIRSR" id="PIRSR614732-1"/>
    </source>
</evidence>
<dbReference type="Gene3D" id="3.20.20.70">
    <property type="entry name" value="Aldolase class I"/>
    <property type="match status" value="1"/>
</dbReference>
<dbReference type="RefSeq" id="WP_058636011.1">
    <property type="nucleotide sequence ID" value="NZ_LDPZ01000042.1"/>
</dbReference>
<feature type="active site" description="For OMPdecase activity" evidence="8">
    <location>
        <position position="67"/>
    </location>
</feature>
<feature type="active site" description="For OMPdecase activity" evidence="8">
    <location>
        <position position="64"/>
    </location>
</feature>
<dbReference type="CDD" id="cd04725">
    <property type="entry name" value="OMP_decarboxylase_like"/>
    <property type="match status" value="1"/>
</dbReference>
<dbReference type="PANTHER" id="PTHR32119">
    <property type="entry name" value="OROTIDINE 5'-PHOSPHATE DECARBOXYLASE"/>
    <property type="match status" value="1"/>
</dbReference>
<feature type="binding site" evidence="7">
    <location>
        <begin position="62"/>
        <end position="71"/>
    </location>
    <ligand>
        <name>substrate</name>
    </ligand>
</feature>
<dbReference type="NCBIfam" id="NF001273">
    <property type="entry name" value="PRK00230.1"/>
    <property type="match status" value="1"/>
</dbReference>
<feature type="binding site" evidence="7 9">
    <location>
        <position position="35"/>
    </location>
    <ligand>
        <name>substrate</name>
    </ligand>
</feature>
<dbReference type="InterPro" id="IPR011060">
    <property type="entry name" value="RibuloseP-bd_barrel"/>
</dbReference>
<protein>
    <recommendedName>
        <fullName evidence="7">Orotidine 5'-phosphate decarboxylase</fullName>
        <ecNumber evidence="7">4.1.1.23</ecNumber>
    </recommendedName>
    <alternativeName>
        <fullName evidence="7">OMP decarboxylase</fullName>
        <shortName evidence="7">OMPDCase</shortName>
        <shortName evidence="7">OMPdecase</shortName>
    </alternativeName>
</protein>
<evidence type="ECO:0000259" key="11">
    <source>
        <dbReference type="SMART" id="SM00934"/>
    </source>
</evidence>
<evidence type="ECO:0000256" key="10">
    <source>
        <dbReference type="RuleBase" id="RU000512"/>
    </source>
</evidence>
<evidence type="ECO:0000256" key="6">
    <source>
        <dbReference type="ARBA" id="ARBA00049157"/>
    </source>
</evidence>
<keyword evidence="4 7" id="KW-0665">Pyrimidine biosynthesis</keyword>
<comment type="function">
    <text evidence="1 7">Catalyzes the decarboxylation of orotidine 5'-monophosphate (OMP) to uridine 5'-monophosphate (UMP).</text>
</comment>
<feature type="binding site" evidence="7 9">
    <location>
        <position position="178"/>
    </location>
    <ligand>
        <name>substrate</name>
    </ligand>
</feature>
<evidence type="ECO:0000256" key="4">
    <source>
        <dbReference type="ARBA" id="ARBA00022975"/>
    </source>
</evidence>
<sequence length="230" mass="23534">MLPADDRLIVGLDITGRAEAEALVDALGDTVSFYKIGYQLGYSGGLPLAAELVRMGKKVFLDLKLHDIANTVEKGVANIAAMGVTMTTVHAYPQVMRAAAAGASGSPLCVLGVTVMTSLGQDDLREAGIEMSVEDLVMRRGTQARDAGLGGIVASAAEAALLRKLIGPDMAVVTPGIRPAGADAGDQKRVVTPADALRAGASHLVVARPIIAAPDPRAAAQAILSEMAGV</sequence>
<feature type="binding site" evidence="7 9">
    <location>
        <position position="117"/>
    </location>
    <ligand>
        <name>substrate</name>
    </ligand>
</feature>
<dbReference type="STRING" id="401562.NS365_15015"/>
<feature type="binding site" evidence="7 9">
    <location>
        <position position="187"/>
    </location>
    <ligand>
        <name>substrate</name>
    </ligand>
</feature>
<evidence type="ECO:0000256" key="7">
    <source>
        <dbReference type="HAMAP-Rule" id="MF_01200"/>
    </source>
</evidence>
<dbReference type="InterPro" id="IPR018089">
    <property type="entry name" value="OMPdecase_AS"/>
</dbReference>
<dbReference type="InterPro" id="IPR014732">
    <property type="entry name" value="OMPdecase"/>
</dbReference>
<dbReference type="NCBIfam" id="TIGR01740">
    <property type="entry name" value="pyrF"/>
    <property type="match status" value="1"/>
</dbReference>
<evidence type="ECO:0000256" key="9">
    <source>
        <dbReference type="PIRSR" id="PIRSR614732-2"/>
    </source>
</evidence>
<dbReference type="GO" id="GO:0004590">
    <property type="term" value="F:orotidine-5'-phosphate decarboxylase activity"/>
    <property type="evidence" value="ECO:0007669"/>
    <property type="project" value="UniProtKB-UniRule"/>
</dbReference>
<evidence type="ECO:0000313" key="12">
    <source>
        <dbReference type="EMBL" id="KTQ88156.1"/>
    </source>
</evidence>
<dbReference type="InterPro" id="IPR047596">
    <property type="entry name" value="OMPdecase_bac"/>
</dbReference>
<dbReference type="EC" id="4.1.1.23" evidence="7"/>
<dbReference type="InterPro" id="IPR013785">
    <property type="entry name" value="Aldolase_TIM"/>
</dbReference>
<feature type="domain" description="Orotidine 5'-phosphate decarboxylase" evidence="11">
    <location>
        <begin position="7"/>
        <end position="223"/>
    </location>
</feature>
<reference evidence="12 13" key="1">
    <citation type="journal article" date="2016" name="Front. Microbiol.">
        <title>Genomic Resource of Rice Seed Associated Bacteria.</title>
        <authorList>
            <person name="Midha S."/>
            <person name="Bansal K."/>
            <person name="Sharma S."/>
            <person name="Kumar N."/>
            <person name="Patil P.P."/>
            <person name="Chaudhry V."/>
            <person name="Patil P.B."/>
        </authorList>
    </citation>
    <scope>NUCLEOTIDE SEQUENCE [LARGE SCALE GENOMIC DNA]</scope>
    <source>
        <strain evidence="12 13">NS226</strain>
    </source>
</reference>
<feature type="binding site" evidence="7 9">
    <location>
        <position position="13"/>
    </location>
    <ligand>
        <name>substrate</name>
    </ligand>
</feature>
<comment type="subunit">
    <text evidence="7">Homodimer.</text>
</comment>
<comment type="catalytic activity">
    <reaction evidence="6 7 10">
        <text>orotidine 5'-phosphate + H(+) = UMP + CO2</text>
        <dbReference type="Rhea" id="RHEA:11596"/>
        <dbReference type="ChEBI" id="CHEBI:15378"/>
        <dbReference type="ChEBI" id="CHEBI:16526"/>
        <dbReference type="ChEBI" id="CHEBI:57538"/>
        <dbReference type="ChEBI" id="CHEBI:57865"/>
        <dbReference type="EC" id="4.1.1.23"/>
    </reaction>
</comment>
<evidence type="ECO:0000256" key="5">
    <source>
        <dbReference type="ARBA" id="ARBA00023239"/>
    </source>
</evidence>
<dbReference type="GO" id="GO:0005829">
    <property type="term" value="C:cytosol"/>
    <property type="evidence" value="ECO:0007669"/>
    <property type="project" value="TreeGrafter"/>
</dbReference>
<dbReference type="Proteomes" id="UP000078272">
    <property type="component" value="Unassembled WGS sequence"/>
</dbReference>
<dbReference type="PANTHER" id="PTHR32119:SF2">
    <property type="entry name" value="OROTIDINE 5'-PHOSPHATE DECARBOXYLASE"/>
    <property type="match status" value="1"/>
</dbReference>
<feature type="binding site" evidence="9">
    <location>
        <position position="207"/>
    </location>
    <ligand>
        <name>substrate</name>
    </ligand>
</feature>
<proteinExistence type="inferred from homology"/>
<dbReference type="UniPathway" id="UPA00070">
    <property type="reaction ID" value="UER00120"/>
</dbReference>
<dbReference type="SMART" id="SM00934">
    <property type="entry name" value="OMPdecase"/>
    <property type="match status" value="1"/>
</dbReference>
<dbReference type="PATRIC" id="fig|401562.3.peg.3399"/>
<dbReference type="HAMAP" id="MF_01200_B">
    <property type="entry name" value="OMPdecase_type1_B"/>
    <property type="match status" value="1"/>
</dbReference>
<comment type="similarity">
    <text evidence="7">Belongs to the OMP decarboxylase family. Type 1 subfamily.</text>
</comment>
<dbReference type="Pfam" id="PF00215">
    <property type="entry name" value="OMPdecase"/>
    <property type="match status" value="1"/>
</dbReference>
<accession>A0A175R506</accession>
<dbReference type="OrthoDB" id="9806203at2"/>
<evidence type="ECO:0000256" key="1">
    <source>
        <dbReference type="ARBA" id="ARBA00002356"/>
    </source>
</evidence>
<dbReference type="PROSITE" id="PS00156">
    <property type="entry name" value="OMPDECASE"/>
    <property type="match status" value="1"/>
</dbReference>
<dbReference type="EMBL" id="LDPZ01000042">
    <property type="protein sequence ID" value="KTQ88156.1"/>
    <property type="molecule type" value="Genomic_DNA"/>
</dbReference>
<dbReference type="SUPFAM" id="SSF51366">
    <property type="entry name" value="Ribulose-phoshate binding barrel"/>
    <property type="match status" value="1"/>
</dbReference>
<evidence type="ECO:0000256" key="3">
    <source>
        <dbReference type="ARBA" id="ARBA00022793"/>
    </source>
</evidence>
<dbReference type="AlphaFoldDB" id="A0A175R506"/>
<comment type="caution">
    <text evidence="7">Lacks conserved residue(s) required for the propagation of feature annotation.</text>
</comment>
<evidence type="ECO:0000256" key="2">
    <source>
        <dbReference type="ARBA" id="ARBA00004861"/>
    </source>
</evidence>
<evidence type="ECO:0000313" key="13">
    <source>
        <dbReference type="Proteomes" id="UP000078272"/>
    </source>
</evidence>
<feature type="active site" description="Proton donor" evidence="7">
    <location>
        <position position="64"/>
    </location>
</feature>
<feature type="binding site" evidence="7 9">
    <location>
        <position position="208"/>
    </location>
    <ligand>
        <name>substrate</name>
    </ligand>
</feature>
<dbReference type="InterPro" id="IPR001754">
    <property type="entry name" value="OMPdeCOase_dom"/>
</dbReference>
<dbReference type="GO" id="GO:0006207">
    <property type="term" value="P:'de novo' pyrimidine nucleobase biosynthetic process"/>
    <property type="evidence" value="ECO:0007669"/>
    <property type="project" value="InterPro"/>
</dbReference>
<gene>
    <name evidence="7" type="primary">pyrF</name>
    <name evidence="12" type="ORF">NS226_17335</name>
</gene>
<name>A0A175R506_9HYPH</name>